<name>A0A6N6MRS0_9HYPH</name>
<protein>
    <submittedName>
        <fullName evidence="1">Papain-like cysteine peptidase</fullName>
    </submittedName>
</protein>
<dbReference type="Proteomes" id="UP000441523">
    <property type="component" value="Unassembled WGS sequence"/>
</dbReference>
<gene>
    <name evidence="1" type="ORF">F6X51_14460</name>
</gene>
<sequence>MPRAAGLLRSLRRIGGRTAREPGLVNHVSLGTHCHMAQVLKTLGLRTWSGPFDWIFSTPGMVRDCLADDFATLLDRSQFETIPVAERPEPGIGRCRHRLYRERYDHPCVFNHHDPASSAADYTFLTEGVRRFRTALGTPRARNQFWMMTALDTQAEVVAHICDVLARHGDGNRLIVIQVAAGQTEPRAALRQAGPNLRWLSLETRSASVGLRFADPADDRALAALVERESAHPGRP</sequence>
<dbReference type="AlphaFoldDB" id="A0A6N6MRS0"/>
<keyword evidence="2" id="KW-1185">Reference proteome</keyword>
<dbReference type="InterPro" id="IPR014903">
    <property type="entry name" value="DUF1796"/>
</dbReference>
<reference evidence="1 2" key="1">
    <citation type="submission" date="2019-09" db="EMBL/GenBank/DDBJ databases">
        <title>YIM 132548 draft genome.</title>
        <authorList>
            <person name="Jiang L."/>
        </authorList>
    </citation>
    <scope>NUCLEOTIDE SEQUENCE [LARGE SCALE GENOMIC DNA]</scope>
    <source>
        <strain evidence="1 2">YIM 132548</strain>
    </source>
</reference>
<evidence type="ECO:0000313" key="1">
    <source>
        <dbReference type="EMBL" id="KAB1072869.1"/>
    </source>
</evidence>
<organism evidence="1 2">
    <name type="scientific">Methylobacterium planeticum</name>
    <dbReference type="NCBI Taxonomy" id="2615211"/>
    <lineage>
        <taxon>Bacteria</taxon>
        <taxon>Pseudomonadati</taxon>
        <taxon>Pseudomonadota</taxon>
        <taxon>Alphaproteobacteria</taxon>
        <taxon>Hyphomicrobiales</taxon>
        <taxon>Methylobacteriaceae</taxon>
        <taxon>Methylobacterium</taxon>
    </lineage>
</organism>
<comment type="caution">
    <text evidence="1">The sequence shown here is derived from an EMBL/GenBank/DDBJ whole genome shotgun (WGS) entry which is preliminary data.</text>
</comment>
<dbReference type="EMBL" id="VZZJ01000011">
    <property type="protein sequence ID" value="KAB1072869.1"/>
    <property type="molecule type" value="Genomic_DNA"/>
</dbReference>
<accession>A0A6N6MRS0</accession>
<proteinExistence type="predicted"/>
<dbReference type="Pfam" id="PF08795">
    <property type="entry name" value="DUF1796"/>
    <property type="match status" value="1"/>
</dbReference>
<evidence type="ECO:0000313" key="2">
    <source>
        <dbReference type="Proteomes" id="UP000441523"/>
    </source>
</evidence>